<dbReference type="SMART" id="SM00346">
    <property type="entry name" value="HTH_ICLR"/>
    <property type="match status" value="1"/>
</dbReference>
<feature type="domain" description="HTH iclR-type" evidence="4">
    <location>
        <begin position="16"/>
        <end position="76"/>
    </location>
</feature>
<dbReference type="InterPro" id="IPR036388">
    <property type="entry name" value="WH-like_DNA-bd_sf"/>
</dbReference>
<evidence type="ECO:0000259" key="5">
    <source>
        <dbReference type="PROSITE" id="PS51078"/>
    </source>
</evidence>
<accession>A0ABS1K3Y6</accession>
<keyword evidence="7" id="KW-1185">Reference proteome</keyword>
<dbReference type="Proteomes" id="UP000639051">
    <property type="component" value="Unassembled WGS sequence"/>
</dbReference>
<dbReference type="PROSITE" id="PS51078">
    <property type="entry name" value="ICLR_ED"/>
    <property type="match status" value="1"/>
</dbReference>
<dbReference type="PROSITE" id="PS51077">
    <property type="entry name" value="HTH_ICLR"/>
    <property type="match status" value="1"/>
</dbReference>
<protein>
    <submittedName>
        <fullName evidence="6">Helix-turn-helix domain-containing protein</fullName>
    </submittedName>
</protein>
<sequence>MDYVQPPVPTASDQFVQSLARGLAVVRAFDAEHQEMTLSEVASRTALTRATARRFLHTLVELGYMRTDGRFFTLTPLVLQLGYAYLSGQRLPELAEPFLEELSHRHAESTSLAVLDGTDIVYLARIHTRRIISVGISPGTRFPAHATSMGRVLLSALPAAELDAYFANARLDQLTPRTLVTRLAIEDELARVRAQGYAVVDQELEVGLQSVAVPVLGSDGRTVAAINMALSARLDGQRSAAERDSEVGRLVPELRAAAAAIAEAARAVGAA</sequence>
<dbReference type="NCBIfam" id="TIGR02431">
    <property type="entry name" value="pcaR_pcaU"/>
    <property type="match status" value="1"/>
</dbReference>
<evidence type="ECO:0000313" key="6">
    <source>
        <dbReference type="EMBL" id="MBL0706158.1"/>
    </source>
</evidence>
<dbReference type="InterPro" id="IPR014757">
    <property type="entry name" value="Tscrpt_reg_IclR_C"/>
</dbReference>
<comment type="caution">
    <text evidence="6">The sequence shown here is derived from an EMBL/GenBank/DDBJ whole genome shotgun (WGS) entry which is preliminary data.</text>
</comment>
<keyword evidence="1" id="KW-0805">Transcription regulation</keyword>
<feature type="domain" description="IclR-ED" evidence="5">
    <location>
        <begin position="77"/>
        <end position="267"/>
    </location>
</feature>
<dbReference type="EMBL" id="JAERRC010000028">
    <property type="protein sequence ID" value="MBL0706158.1"/>
    <property type="molecule type" value="Genomic_DNA"/>
</dbReference>
<dbReference type="InterPro" id="IPR050707">
    <property type="entry name" value="HTH_MetabolicPath_Reg"/>
</dbReference>
<dbReference type="Gene3D" id="1.10.10.10">
    <property type="entry name" value="Winged helix-like DNA-binding domain superfamily/Winged helix DNA-binding domain"/>
    <property type="match status" value="1"/>
</dbReference>
<dbReference type="Pfam" id="PF01614">
    <property type="entry name" value="IclR_C"/>
    <property type="match status" value="1"/>
</dbReference>
<evidence type="ECO:0000259" key="4">
    <source>
        <dbReference type="PROSITE" id="PS51077"/>
    </source>
</evidence>
<keyword evidence="3" id="KW-0804">Transcription</keyword>
<dbReference type="PANTHER" id="PTHR30136">
    <property type="entry name" value="HELIX-TURN-HELIX TRANSCRIPTIONAL REGULATOR, ICLR FAMILY"/>
    <property type="match status" value="1"/>
</dbReference>
<dbReference type="InterPro" id="IPR012794">
    <property type="entry name" value="PcaR_PcaU"/>
</dbReference>
<dbReference type="Pfam" id="PF09339">
    <property type="entry name" value="HTH_IclR"/>
    <property type="match status" value="1"/>
</dbReference>
<evidence type="ECO:0000313" key="7">
    <source>
        <dbReference type="Proteomes" id="UP000639051"/>
    </source>
</evidence>
<organism evidence="6 7">
    <name type="scientific">Sinomonas cellulolyticus</name>
    <dbReference type="NCBI Taxonomy" id="2801916"/>
    <lineage>
        <taxon>Bacteria</taxon>
        <taxon>Bacillati</taxon>
        <taxon>Actinomycetota</taxon>
        <taxon>Actinomycetes</taxon>
        <taxon>Micrococcales</taxon>
        <taxon>Micrococcaceae</taxon>
        <taxon>Sinomonas</taxon>
    </lineage>
</organism>
<dbReference type="InterPro" id="IPR005471">
    <property type="entry name" value="Tscrpt_reg_IclR_N"/>
</dbReference>
<dbReference type="PANTHER" id="PTHR30136:SF34">
    <property type="entry name" value="TRANSCRIPTIONAL REGULATOR"/>
    <property type="match status" value="1"/>
</dbReference>
<reference evidence="6 7" key="1">
    <citation type="submission" date="2021-01" db="EMBL/GenBank/DDBJ databases">
        <title>Genome public.</title>
        <authorList>
            <person name="Liu C."/>
            <person name="Sun Q."/>
        </authorList>
    </citation>
    <scope>NUCLEOTIDE SEQUENCE [LARGE SCALE GENOMIC DNA]</scope>
    <source>
        <strain evidence="6 7">JC656</strain>
    </source>
</reference>
<dbReference type="InterPro" id="IPR036390">
    <property type="entry name" value="WH_DNA-bd_sf"/>
</dbReference>
<gene>
    <name evidence="6" type="ORF">JJE72_11660</name>
</gene>
<dbReference type="InterPro" id="IPR029016">
    <property type="entry name" value="GAF-like_dom_sf"/>
</dbReference>
<keyword evidence="2" id="KW-0238">DNA-binding</keyword>
<dbReference type="SUPFAM" id="SSF46785">
    <property type="entry name" value="Winged helix' DNA-binding domain"/>
    <property type="match status" value="1"/>
</dbReference>
<proteinExistence type="predicted"/>
<evidence type="ECO:0000256" key="3">
    <source>
        <dbReference type="ARBA" id="ARBA00023163"/>
    </source>
</evidence>
<dbReference type="SUPFAM" id="SSF55781">
    <property type="entry name" value="GAF domain-like"/>
    <property type="match status" value="1"/>
</dbReference>
<evidence type="ECO:0000256" key="2">
    <source>
        <dbReference type="ARBA" id="ARBA00023125"/>
    </source>
</evidence>
<name>A0ABS1K3Y6_9MICC</name>
<dbReference type="RefSeq" id="WP_189694582.1">
    <property type="nucleotide sequence ID" value="NZ_BNCM01000011.1"/>
</dbReference>
<evidence type="ECO:0000256" key="1">
    <source>
        <dbReference type="ARBA" id="ARBA00023015"/>
    </source>
</evidence>
<dbReference type="Gene3D" id="3.30.450.40">
    <property type="match status" value="1"/>
</dbReference>